<dbReference type="InterPro" id="IPR035897">
    <property type="entry name" value="Toll_tir_struct_dom_sf"/>
</dbReference>
<gene>
    <name evidence="1" type="ORF">V9T40_009177</name>
</gene>
<keyword evidence="2" id="KW-1185">Reference proteome</keyword>
<dbReference type="EMBL" id="JBBCAQ010000010">
    <property type="protein sequence ID" value="KAK7601736.1"/>
    <property type="molecule type" value="Genomic_DNA"/>
</dbReference>
<evidence type="ECO:0000313" key="2">
    <source>
        <dbReference type="Proteomes" id="UP001367676"/>
    </source>
</evidence>
<dbReference type="Gene3D" id="2.60.40.10">
    <property type="entry name" value="Immunoglobulins"/>
    <property type="match status" value="1"/>
</dbReference>
<protein>
    <recommendedName>
        <fullName evidence="3">Ig-like domain-containing protein</fullName>
    </recommendedName>
</protein>
<comment type="caution">
    <text evidence="1">The sequence shown here is derived from an EMBL/GenBank/DDBJ whole genome shotgun (WGS) entry which is preliminary data.</text>
</comment>
<evidence type="ECO:0008006" key="3">
    <source>
        <dbReference type="Google" id="ProtNLM"/>
    </source>
</evidence>
<organism evidence="1 2">
    <name type="scientific">Parthenolecanium corni</name>
    <dbReference type="NCBI Taxonomy" id="536013"/>
    <lineage>
        <taxon>Eukaryota</taxon>
        <taxon>Metazoa</taxon>
        <taxon>Ecdysozoa</taxon>
        <taxon>Arthropoda</taxon>
        <taxon>Hexapoda</taxon>
        <taxon>Insecta</taxon>
        <taxon>Pterygota</taxon>
        <taxon>Neoptera</taxon>
        <taxon>Paraneoptera</taxon>
        <taxon>Hemiptera</taxon>
        <taxon>Sternorrhyncha</taxon>
        <taxon>Coccoidea</taxon>
        <taxon>Coccidae</taxon>
        <taxon>Parthenolecanium</taxon>
    </lineage>
</organism>
<evidence type="ECO:0000313" key="1">
    <source>
        <dbReference type="EMBL" id="KAK7601736.1"/>
    </source>
</evidence>
<accession>A0AAN9TPD4</accession>
<dbReference type="Gene3D" id="3.40.50.10140">
    <property type="entry name" value="Toll/interleukin-1 receptor homology (TIR) domain"/>
    <property type="match status" value="1"/>
</dbReference>
<dbReference type="InterPro" id="IPR036179">
    <property type="entry name" value="Ig-like_dom_sf"/>
</dbReference>
<dbReference type="SUPFAM" id="SSF52200">
    <property type="entry name" value="Toll/Interleukin receptor TIR domain"/>
    <property type="match status" value="1"/>
</dbReference>
<dbReference type="Proteomes" id="UP001367676">
    <property type="component" value="Unassembled WGS sequence"/>
</dbReference>
<name>A0AAN9TPD4_9HEMI</name>
<sequence>MKKPVGEIICGEMSAVECPSMKRQSTKRPRQSLEAVVEKQTIDSLINNDIFREPWDDGITLGMYLTIDQVEPSDFGDYVCSASNTGDQITERTSQIARNDENSDIKDVFVLYEMCEADFVTQVLIPRLTHYQYSVEAHILENGVFVGTECQTRITNCRTVLVVVSSPDPDSLQDCKYFAQKLYIASKLGHKVKVICPIVQVNFPLFRCFNEGRVV</sequence>
<dbReference type="InterPro" id="IPR013783">
    <property type="entry name" value="Ig-like_fold"/>
</dbReference>
<proteinExistence type="predicted"/>
<dbReference type="AlphaFoldDB" id="A0AAN9TPD4"/>
<reference evidence="1 2" key="1">
    <citation type="submission" date="2024-03" db="EMBL/GenBank/DDBJ databases">
        <title>Adaptation during the transition from Ophiocordyceps entomopathogen to insect associate is accompanied by gene loss and intensified selection.</title>
        <authorList>
            <person name="Ward C.M."/>
            <person name="Onetto C.A."/>
            <person name="Borneman A.R."/>
        </authorList>
    </citation>
    <scope>NUCLEOTIDE SEQUENCE [LARGE SCALE GENOMIC DNA]</scope>
    <source>
        <strain evidence="1">AWRI1</strain>
        <tissue evidence="1">Single Adult Female</tissue>
    </source>
</reference>
<dbReference type="SUPFAM" id="SSF48726">
    <property type="entry name" value="Immunoglobulin"/>
    <property type="match status" value="1"/>
</dbReference>